<evidence type="ECO:0000256" key="2">
    <source>
        <dbReference type="SAM" id="Phobius"/>
    </source>
</evidence>
<keyword evidence="4" id="KW-1185">Reference proteome</keyword>
<feature type="compositionally biased region" description="Basic and acidic residues" evidence="1">
    <location>
        <begin position="214"/>
        <end position="225"/>
    </location>
</feature>
<organism evidence="3 4">
    <name type="scientific">Salinomyces thailandicus</name>
    <dbReference type="NCBI Taxonomy" id="706561"/>
    <lineage>
        <taxon>Eukaryota</taxon>
        <taxon>Fungi</taxon>
        <taxon>Dikarya</taxon>
        <taxon>Ascomycota</taxon>
        <taxon>Pezizomycotina</taxon>
        <taxon>Dothideomycetes</taxon>
        <taxon>Dothideomycetidae</taxon>
        <taxon>Mycosphaerellales</taxon>
        <taxon>Teratosphaeriaceae</taxon>
        <taxon>Salinomyces</taxon>
    </lineage>
</organism>
<evidence type="ECO:0000313" key="3">
    <source>
        <dbReference type="EMBL" id="TKA24846.1"/>
    </source>
</evidence>
<dbReference type="OrthoDB" id="4492972at2759"/>
<keyword evidence="2" id="KW-1133">Transmembrane helix</keyword>
<sequence length="248" mass="27398">MAMQSTRGEVAIAWATTAVALPTLLIFSVPLVIFAAITTTLAFWLLLWRVLAVHVDLFTALLRAWLAGPAPKPVPFPTSPGIVQRQQSPKSHRPSRSSSSRIETKKFANQKSQSSAEIAIGMPLRDYEGVGGWRLEGDEEEEALWMGMNSRLQLPSSQVSLRRKSTTGSRVQSGRTSPELVRTPLAVRTAMRSRPESPEGYFTMPLNMTPTVDRNSKVSFEDQRRSTRSSSISLGSTSSFKLTRYDAT</sequence>
<gene>
    <name evidence="3" type="ORF">B0A50_06575</name>
</gene>
<dbReference type="Proteomes" id="UP000308549">
    <property type="component" value="Unassembled WGS sequence"/>
</dbReference>
<feature type="transmembrane region" description="Helical" evidence="2">
    <location>
        <begin position="43"/>
        <end position="66"/>
    </location>
</feature>
<protein>
    <submittedName>
        <fullName evidence="3">Uncharacterized protein</fullName>
    </submittedName>
</protein>
<evidence type="ECO:0000256" key="1">
    <source>
        <dbReference type="SAM" id="MobiDB-lite"/>
    </source>
</evidence>
<feature type="region of interest" description="Disordered" evidence="1">
    <location>
        <begin position="76"/>
        <end position="114"/>
    </location>
</feature>
<proteinExistence type="predicted"/>
<feature type="compositionally biased region" description="Low complexity" evidence="1">
    <location>
        <begin position="228"/>
        <end position="237"/>
    </location>
</feature>
<feature type="transmembrane region" description="Helical" evidence="2">
    <location>
        <begin position="12"/>
        <end position="37"/>
    </location>
</feature>
<name>A0A4U0TSE0_9PEZI</name>
<keyword evidence="2" id="KW-0812">Transmembrane</keyword>
<feature type="region of interest" description="Disordered" evidence="1">
    <location>
        <begin position="192"/>
        <end position="237"/>
    </location>
</feature>
<accession>A0A4U0TSE0</accession>
<feature type="compositionally biased region" description="Polar residues" evidence="1">
    <location>
        <begin position="156"/>
        <end position="176"/>
    </location>
</feature>
<keyword evidence="2" id="KW-0472">Membrane</keyword>
<dbReference type="EMBL" id="NAJL01000040">
    <property type="protein sequence ID" value="TKA24846.1"/>
    <property type="molecule type" value="Genomic_DNA"/>
</dbReference>
<feature type="region of interest" description="Disordered" evidence="1">
    <location>
        <begin position="156"/>
        <end position="178"/>
    </location>
</feature>
<evidence type="ECO:0000313" key="4">
    <source>
        <dbReference type="Proteomes" id="UP000308549"/>
    </source>
</evidence>
<dbReference type="AlphaFoldDB" id="A0A4U0TSE0"/>
<reference evidence="3 4" key="1">
    <citation type="submission" date="2017-03" db="EMBL/GenBank/DDBJ databases">
        <title>Genomes of endolithic fungi from Antarctica.</title>
        <authorList>
            <person name="Coleine C."/>
            <person name="Masonjones S."/>
            <person name="Stajich J.E."/>
        </authorList>
    </citation>
    <scope>NUCLEOTIDE SEQUENCE [LARGE SCALE GENOMIC DNA]</scope>
    <source>
        <strain evidence="3 4">CCFEE 6315</strain>
    </source>
</reference>
<comment type="caution">
    <text evidence="3">The sequence shown here is derived from an EMBL/GenBank/DDBJ whole genome shotgun (WGS) entry which is preliminary data.</text>
</comment>